<dbReference type="Proteomes" id="UP000244892">
    <property type="component" value="Chromosome"/>
</dbReference>
<proteinExistence type="predicted"/>
<evidence type="ECO:0008006" key="4">
    <source>
        <dbReference type="Google" id="ProtNLM"/>
    </source>
</evidence>
<dbReference type="AlphaFoldDB" id="A0A2U8FPA0"/>
<keyword evidence="3" id="KW-1185">Reference proteome</keyword>
<dbReference type="OrthoDB" id="552353at2"/>
<keyword evidence="1" id="KW-0812">Transmembrane</keyword>
<name>A0A2U8FPA0_9BURK</name>
<keyword evidence="1" id="KW-1133">Transmembrane helix</keyword>
<evidence type="ECO:0000313" key="2">
    <source>
        <dbReference type="EMBL" id="AWI52882.1"/>
    </source>
</evidence>
<gene>
    <name evidence="2" type="ORF">DEH84_05180</name>
</gene>
<feature type="transmembrane region" description="Helical" evidence="1">
    <location>
        <begin position="44"/>
        <end position="63"/>
    </location>
</feature>
<dbReference type="RefSeq" id="WP_109035385.1">
    <property type="nucleotide sequence ID" value="NZ_CP029210.1"/>
</dbReference>
<sequence>MSPSALPAVPLARFGPWWPGVAVLVLMCMVLLGSGITVDNVRSAIRATARLSLVCFCLAYGASALWQVRPTRLSAWIRRHRRQWGLLFVASHTVHLVFIGMLRLLDPALFASLVPAATLVTGTLAYAVLWAMGLTSSDRVAARMGAPAWRRLHTWGGHYLWLSFAVAYGKRVPLDAVYALPFALLLVVLGLRLGCALRRPSSSVPSRP</sequence>
<protein>
    <recommendedName>
        <fullName evidence="4">Ferric oxidoreductase domain-containing protein</fullName>
    </recommendedName>
</protein>
<feature type="transmembrane region" description="Helical" evidence="1">
    <location>
        <begin position="108"/>
        <end position="131"/>
    </location>
</feature>
<feature type="transmembrane region" description="Helical" evidence="1">
    <location>
        <begin position="21"/>
        <end position="38"/>
    </location>
</feature>
<dbReference type="KEGG" id="aon:DEH84_05180"/>
<feature type="transmembrane region" description="Helical" evidence="1">
    <location>
        <begin position="176"/>
        <end position="197"/>
    </location>
</feature>
<organism evidence="2 3">
    <name type="scientific">Aquabacterium olei</name>
    <dbReference type="NCBI Taxonomy" id="1296669"/>
    <lineage>
        <taxon>Bacteria</taxon>
        <taxon>Pseudomonadati</taxon>
        <taxon>Pseudomonadota</taxon>
        <taxon>Betaproteobacteria</taxon>
        <taxon>Burkholderiales</taxon>
        <taxon>Aquabacterium</taxon>
    </lineage>
</organism>
<reference evidence="2 3" key="1">
    <citation type="submission" date="2018-05" db="EMBL/GenBank/DDBJ databases">
        <title>complete genome sequence of Aquabacterium olei NBRC 110486.</title>
        <authorList>
            <person name="Tang B."/>
            <person name="Chang J."/>
            <person name="Zhang L."/>
            <person name="Yang H."/>
        </authorList>
    </citation>
    <scope>NUCLEOTIDE SEQUENCE [LARGE SCALE GENOMIC DNA]</scope>
    <source>
        <strain evidence="2 3">NBRC 110486</strain>
    </source>
</reference>
<evidence type="ECO:0000313" key="3">
    <source>
        <dbReference type="Proteomes" id="UP000244892"/>
    </source>
</evidence>
<accession>A0A2U8FPA0</accession>
<evidence type="ECO:0000256" key="1">
    <source>
        <dbReference type="SAM" id="Phobius"/>
    </source>
</evidence>
<dbReference type="EMBL" id="CP029210">
    <property type="protein sequence ID" value="AWI52882.1"/>
    <property type="molecule type" value="Genomic_DNA"/>
</dbReference>
<feature type="transmembrane region" description="Helical" evidence="1">
    <location>
        <begin position="84"/>
        <end position="102"/>
    </location>
</feature>
<keyword evidence="1" id="KW-0472">Membrane</keyword>